<evidence type="ECO:0000313" key="3">
    <source>
        <dbReference type="Proteomes" id="UP000033946"/>
    </source>
</evidence>
<keyword evidence="1" id="KW-1133">Transmembrane helix</keyword>
<accession>A0A0G1QVX9</accession>
<protein>
    <recommendedName>
        <fullName evidence="4">Prepilin-type N-terminal cleavage/methylation domain-containing protein</fullName>
    </recommendedName>
</protein>
<evidence type="ECO:0000256" key="1">
    <source>
        <dbReference type="SAM" id="Phobius"/>
    </source>
</evidence>
<dbReference type="Proteomes" id="UP000033946">
    <property type="component" value="Unassembled WGS sequence"/>
</dbReference>
<evidence type="ECO:0008006" key="4">
    <source>
        <dbReference type="Google" id="ProtNLM"/>
    </source>
</evidence>
<proteinExistence type="predicted"/>
<reference evidence="2 3" key="1">
    <citation type="journal article" date="2015" name="Nature">
        <title>rRNA introns, odd ribosomes, and small enigmatic genomes across a large radiation of phyla.</title>
        <authorList>
            <person name="Brown C.T."/>
            <person name="Hug L.A."/>
            <person name="Thomas B.C."/>
            <person name="Sharon I."/>
            <person name="Castelle C.J."/>
            <person name="Singh A."/>
            <person name="Wilkins M.J."/>
            <person name="Williams K.H."/>
            <person name="Banfield J.F."/>
        </authorList>
    </citation>
    <scope>NUCLEOTIDE SEQUENCE [LARGE SCALE GENOMIC DNA]</scope>
</reference>
<dbReference type="Pfam" id="PF07963">
    <property type="entry name" value="N_methyl"/>
    <property type="match status" value="1"/>
</dbReference>
<sequence length="178" mass="19184">MKPNGFTLIELLIAVALIIIVTGVTGDIVISLVRGYNKTQVTNEIEQNANFIMVKIEKELRNATAVTNPATAGSQVKKIVFSVEVEGLPVQVTYELKTDATGVGAVFRQEDDDADLQLSNNDAVSGVDISVANSYFILVSKNPDVVQIHLEFSQVGSPVQSFVGNLKLDTTVVVRGTY</sequence>
<dbReference type="NCBIfam" id="TIGR02532">
    <property type="entry name" value="IV_pilin_GFxxxE"/>
    <property type="match status" value="1"/>
</dbReference>
<gene>
    <name evidence="2" type="ORF">UX69_C0006G0014</name>
</gene>
<name>A0A0G1QVX9_UNCKA</name>
<feature type="transmembrane region" description="Helical" evidence="1">
    <location>
        <begin position="6"/>
        <end position="30"/>
    </location>
</feature>
<comment type="caution">
    <text evidence="2">The sequence shown here is derived from an EMBL/GenBank/DDBJ whole genome shotgun (WGS) entry which is preliminary data.</text>
</comment>
<keyword evidence="1" id="KW-0812">Transmembrane</keyword>
<evidence type="ECO:0000313" key="2">
    <source>
        <dbReference type="EMBL" id="KKU49086.1"/>
    </source>
</evidence>
<dbReference type="SUPFAM" id="SSF54523">
    <property type="entry name" value="Pili subunits"/>
    <property type="match status" value="1"/>
</dbReference>
<organism evidence="2 3">
    <name type="scientific">candidate division WWE3 bacterium GW2011_GWA2_46_9</name>
    <dbReference type="NCBI Taxonomy" id="1619111"/>
    <lineage>
        <taxon>Bacteria</taxon>
        <taxon>Katanobacteria</taxon>
    </lineage>
</organism>
<dbReference type="InterPro" id="IPR012902">
    <property type="entry name" value="N_methyl_site"/>
</dbReference>
<dbReference type="InterPro" id="IPR045584">
    <property type="entry name" value="Pilin-like"/>
</dbReference>
<dbReference type="EMBL" id="LCNE01000006">
    <property type="protein sequence ID" value="KKU49086.1"/>
    <property type="molecule type" value="Genomic_DNA"/>
</dbReference>
<dbReference type="AlphaFoldDB" id="A0A0G1QVX9"/>
<keyword evidence="1" id="KW-0472">Membrane</keyword>